<sequence>MLRCRLAVAGVASKNYFDTNSTNSSQKRPANTRANDDGVQVKKPTLDRPGKLALYRANLNKLPTNLKKAIQDAQKKFCLSQKLDDVVPALKDAIPHNPQVFIGFREFLSDDRHSEFDAILRQHGL</sequence>
<accession>A0AC34R467</accession>
<evidence type="ECO:0000313" key="1">
    <source>
        <dbReference type="Proteomes" id="UP000887576"/>
    </source>
</evidence>
<organism evidence="1 2">
    <name type="scientific">Panagrolaimus sp. JU765</name>
    <dbReference type="NCBI Taxonomy" id="591449"/>
    <lineage>
        <taxon>Eukaryota</taxon>
        <taxon>Metazoa</taxon>
        <taxon>Ecdysozoa</taxon>
        <taxon>Nematoda</taxon>
        <taxon>Chromadorea</taxon>
        <taxon>Rhabditida</taxon>
        <taxon>Tylenchina</taxon>
        <taxon>Panagrolaimomorpha</taxon>
        <taxon>Panagrolaimoidea</taxon>
        <taxon>Panagrolaimidae</taxon>
        <taxon>Panagrolaimus</taxon>
    </lineage>
</organism>
<evidence type="ECO:0000313" key="2">
    <source>
        <dbReference type="WBParaSite" id="JU765_v2.g3263.t1"/>
    </source>
</evidence>
<proteinExistence type="predicted"/>
<name>A0AC34R467_9BILA</name>
<dbReference type="Proteomes" id="UP000887576">
    <property type="component" value="Unplaced"/>
</dbReference>
<dbReference type="WBParaSite" id="JU765_v2.g3263.t1">
    <property type="protein sequence ID" value="JU765_v2.g3263.t1"/>
    <property type="gene ID" value="JU765_v2.g3263"/>
</dbReference>
<reference evidence="2" key="1">
    <citation type="submission" date="2022-11" db="UniProtKB">
        <authorList>
            <consortium name="WormBaseParasite"/>
        </authorList>
    </citation>
    <scope>IDENTIFICATION</scope>
</reference>
<protein>
    <submittedName>
        <fullName evidence="2">Uncharacterized protein</fullName>
    </submittedName>
</protein>